<dbReference type="Gene3D" id="3.30.420.140">
    <property type="entry name" value="YqgF/RNase H-like domain"/>
    <property type="match status" value="1"/>
</dbReference>
<evidence type="ECO:0000313" key="7">
    <source>
        <dbReference type="EMBL" id="MBB5183170.1"/>
    </source>
</evidence>
<dbReference type="RefSeq" id="WP_183328469.1">
    <property type="nucleotide sequence ID" value="NZ_JACHHK010000004.1"/>
</dbReference>
<dbReference type="PANTHER" id="PTHR33317">
    <property type="entry name" value="POLYNUCLEOTIDYL TRANSFERASE, RIBONUCLEASE H-LIKE SUPERFAMILY PROTEIN"/>
    <property type="match status" value="1"/>
</dbReference>
<evidence type="ECO:0000256" key="1">
    <source>
        <dbReference type="ARBA" id="ARBA00022490"/>
    </source>
</evidence>
<evidence type="ECO:0000259" key="6">
    <source>
        <dbReference type="SMART" id="SM00732"/>
    </source>
</evidence>
<sequence length="144" mass="16226">MSRIIGLDLGSKTCGVAISDRSQLIARALKTIRFESDDYDDCFDQVLALLDEQDVHEVVLGLPKHMNGDIGIRGEISVQFAEELKKEGVKAMLWDERLTTVAAEKILLEGDVSRRKRKKIIDQMAAVQILQNYLDRKRNGSLPE</sequence>
<gene>
    <name evidence="7" type="ORF">HNQ47_001191</name>
</gene>
<evidence type="ECO:0000256" key="2">
    <source>
        <dbReference type="ARBA" id="ARBA00022517"/>
    </source>
</evidence>
<evidence type="ECO:0000256" key="5">
    <source>
        <dbReference type="HAMAP-Rule" id="MF_00651"/>
    </source>
</evidence>
<dbReference type="AlphaFoldDB" id="A0A7W8D075"/>
<comment type="caution">
    <text evidence="7">The sequence shown here is derived from an EMBL/GenBank/DDBJ whole genome shotgun (WGS) entry which is preliminary data.</text>
</comment>
<keyword evidence="3 5" id="KW-0540">Nuclease</keyword>
<dbReference type="NCBIfam" id="TIGR00250">
    <property type="entry name" value="RNAse_H_YqgF"/>
    <property type="match status" value="1"/>
</dbReference>
<feature type="domain" description="YqgF/RNase H-like" evidence="6">
    <location>
        <begin position="2"/>
        <end position="103"/>
    </location>
</feature>
<dbReference type="Pfam" id="PF03652">
    <property type="entry name" value="RuvX"/>
    <property type="match status" value="1"/>
</dbReference>
<dbReference type="InterPro" id="IPR012337">
    <property type="entry name" value="RNaseH-like_sf"/>
</dbReference>
<dbReference type="GO" id="GO:0005829">
    <property type="term" value="C:cytosol"/>
    <property type="evidence" value="ECO:0007669"/>
    <property type="project" value="TreeGrafter"/>
</dbReference>
<dbReference type="EC" id="3.1.-.-" evidence="5"/>
<dbReference type="InterPro" id="IPR005227">
    <property type="entry name" value="YqgF"/>
</dbReference>
<organism evidence="7 8">
    <name type="scientific">Catenisphaera adipataccumulans</name>
    <dbReference type="NCBI Taxonomy" id="700500"/>
    <lineage>
        <taxon>Bacteria</taxon>
        <taxon>Bacillati</taxon>
        <taxon>Bacillota</taxon>
        <taxon>Erysipelotrichia</taxon>
        <taxon>Erysipelotrichales</taxon>
        <taxon>Erysipelotrichaceae</taxon>
        <taxon>Catenisphaera</taxon>
    </lineage>
</organism>
<evidence type="ECO:0000256" key="4">
    <source>
        <dbReference type="ARBA" id="ARBA00022801"/>
    </source>
</evidence>
<keyword evidence="8" id="KW-1185">Reference proteome</keyword>
<keyword evidence="4 5" id="KW-0378">Hydrolase</keyword>
<dbReference type="SMART" id="SM00732">
    <property type="entry name" value="YqgFc"/>
    <property type="match status" value="1"/>
</dbReference>
<protein>
    <recommendedName>
        <fullName evidence="5">Putative pre-16S rRNA nuclease</fullName>
        <ecNumber evidence="5">3.1.-.-</ecNumber>
    </recommendedName>
</protein>
<dbReference type="HAMAP" id="MF_00651">
    <property type="entry name" value="Nuclease_YqgF"/>
    <property type="match status" value="1"/>
</dbReference>
<dbReference type="PANTHER" id="PTHR33317:SF4">
    <property type="entry name" value="POLYNUCLEOTIDYL TRANSFERASE, RIBONUCLEASE H-LIKE SUPERFAMILY PROTEIN"/>
    <property type="match status" value="1"/>
</dbReference>
<comment type="function">
    <text evidence="5">Could be a nuclease involved in processing of the 5'-end of pre-16S rRNA.</text>
</comment>
<name>A0A7W8D075_9FIRM</name>
<dbReference type="Proteomes" id="UP000539953">
    <property type="component" value="Unassembled WGS sequence"/>
</dbReference>
<dbReference type="SUPFAM" id="SSF53098">
    <property type="entry name" value="Ribonuclease H-like"/>
    <property type="match status" value="1"/>
</dbReference>
<keyword evidence="1 5" id="KW-0963">Cytoplasm</keyword>
<reference evidence="7 8" key="1">
    <citation type="submission" date="2020-08" db="EMBL/GenBank/DDBJ databases">
        <title>Genomic Encyclopedia of Type Strains, Phase IV (KMG-IV): sequencing the most valuable type-strain genomes for metagenomic binning, comparative biology and taxonomic classification.</title>
        <authorList>
            <person name="Goeker M."/>
        </authorList>
    </citation>
    <scope>NUCLEOTIDE SEQUENCE [LARGE SCALE GENOMIC DNA]</scope>
    <source>
        <strain evidence="7 8">DSM 25799</strain>
    </source>
</reference>
<evidence type="ECO:0000256" key="3">
    <source>
        <dbReference type="ARBA" id="ARBA00022722"/>
    </source>
</evidence>
<comment type="similarity">
    <text evidence="5">Belongs to the YqgF HJR family.</text>
</comment>
<dbReference type="InterPro" id="IPR006641">
    <property type="entry name" value="YqgF/RNaseH-like_dom"/>
</dbReference>
<keyword evidence="2 5" id="KW-0690">Ribosome biogenesis</keyword>
<evidence type="ECO:0000313" key="8">
    <source>
        <dbReference type="Proteomes" id="UP000539953"/>
    </source>
</evidence>
<dbReference type="GO" id="GO:0004518">
    <property type="term" value="F:nuclease activity"/>
    <property type="evidence" value="ECO:0007669"/>
    <property type="project" value="UniProtKB-KW"/>
</dbReference>
<proteinExistence type="inferred from homology"/>
<dbReference type="CDD" id="cd16964">
    <property type="entry name" value="YqgF"/>
    <property type="match status" value="1"/>
</dbReference>
<dbReference type="InterPro" id="IPR037027">
    <property type="entry name" value="YqgF/RNaseH-like_dom_sf"/>
</dbReference>
<accession>A0A7W8D075</accession>
<dbReference type="EMBL" id="JACHHK010000004">
    <property type="protein sequence ID" value="MBB5183170.1"/>
    <property type="molecule type" value="Genomic_DNA"/>
</dbReference>
<dbReference type="GO" id="GO:0000967">
    <property type="term" value="P:rRNA 5'-end processing"/>
    <property type="evidence" value="ECO:0007669"/>
    <property type="project" value="UniProtKB-UniRule"/>
</dbReference>
<comment type="subcellular location">
    <subcellularLocation>
        <location evidence="5">Cytoplasm</location>
    </subcellularLocation>
</comment>
<dbReference type="GO" id="GO:0016788">
    <property type="term" value="F:hydrolase activity, acting on ester bonds"/>
    <property type="evidence" value="ECO:0007669"/>
    <property type="project" value="UniProtKB-UniRule"/>
</dbReference>